<dbReference type="Proteomes" id="UP000830116">
    <property type="component" value="Chromosome"/>
</dbReference>
<dbReference type="RefSeq" id="WP_243535154.1">
    <property type="nucleotide sequence ID" value="NZ_CP093442.1"/>
</dbReference>
<evidence type="ECO:0000256" key="5">
    <source>
        <dbReference type="ARBA" id="ARBA00023136"/>
    </source>
</evidence>
<keyword evidence="3 6" id="KW-0812">Transmembrane</keyword>
<keyword evidence="2" id="KW-1003">Cell membrane</keyword>
<dbReference type="InterPro" id="IPR051542">
    <property type="entry name" value="Hydrogenase_cytochrome"/>
</dbReference>
<accession>A0ABY4C4D2</accession>
<evidence type="ECO:0000256" key="6">
    <source>
        <dbReference type="SAM" id="Phobius"/>
    </source>
</evidence>
<comment type="subcellular location">
    <subcellularLocation>
        <location evidence="1">Cell membrane</location>
        <topology evidence="1">Multi-pass membrane protein</topology>
    </subcellularLocation>
</comment>
<dbReference type="InterPro" id="IPR016174">
    <property type="entry name" value="Di-haem_cyt_TM"/>
</dbReference>
<evidence type="ECO:0000313" key="8">
    <source>
        <dbReference type="EMBL" id="UOE99827.1"/>
    </source>
</evidence>
<dbReference type="Gene3D" id="1.20.950.20">
    <property type="entry name" value="Transmembrane di-heme cytochromes, Chain C"/>
    <property type="match status" value="1"/>
</dbReference>
<evidence type="ECO:0000256" key="1">
    <source>
        <dbReference type="ARBA" id="ARBA00004651"/>
    </source>
</evidence>
<feature type="transmembrane region" description="Helical" evidence="6">
    <location>
        <begin position="9"/>
        <end position="31"/>
    </location>
</feature>
<reference evidence="8" key="1">
    <citation type="submission" date="2022-03" db="EMBL/GenBank/DDBJ databases">
        <title>Genome Identification and Characterization of new species Bdellovibrio reynosense LBG001 sp. nov. from a Mexico soil sample.</title>
        <authorList>
            <person name="Camilli A."/>
            <person name="Ajao Y."/>
            <person name="Guo X."/>
        </authorList>
    </citation>
    <scope>NUCLEOTIDE SEQUENCE</scope>
    <source>
        <strain evidence="8">LBG001</strain>
    </source>
</reference>
<evidence type="ECO:0000256" key="4">
    <source>
        <dbReference type="ARBA" id="ARBA00022989"/>
    </source>
</evidence>
<dbReference type="PANTHER" id="PTHR30485">
    <property type="entry name" value="NI/FE-HYDROGENASE 1 B-TYPE CYTOCHROME SUBUNIT"/>
    <property type="match status" value="1"/>
</dbReference>
<organism evidence="8 9">
    <name type="scientific">Bdellovibrio reynosensis</name>
    <dbReference type="NCBI Taxonomy" id="2835041"/>
    <lineage>
        <taxon>Bacteria</taxon>
        <taxon>Pseudomonadati</taxon>
        <taxon>Bdellovibrionota</taxon>
        <taxon>Bdellovibrionia</taxon>
        <taxon>Bdellovibrionales</taxon>
        <taxon>Pseudobdellovibrionaceae</taxon>
        <taxon>Bdellovibrio</taxon>
    </lineage>
</organism>
<feature type="domain" description="Cytochrome b561 bacterial/Ni-hydrogenase" evidence="7">
    <location>
        <begin position="11"/>
        <end position="170"/>
    </location>
</feature>
<dbReference type="InterPro" id="IPR011577">
    <property type="entry name" value="Cyt_b561_bac/Ni-Hgenase"/>
</dbReference>
<proteinExistence type="predicted"/>
<feature type="transmembrane region" description="Helical" evidence="6">
    <location>
        <begin position="43"/>
        <end position="61"/>
    </location>
</feature>
<feature type="transmembrane region" description="Helical" evidence="6">
    <location>
        <begin position="97"/>
        <end position="121"/>
    </location>
</feature>
<name>A0ABY4C4D2_9BACT</name>
<keyword evidence="4 6" id="KW-1133">Transmembrane helix</keyword>
<gene>
    <name evidence="8" type="ORF">MNR06_08975</name>
</gene>
<dbReference type="EMBL" id="CP093442">
    <property type="protein sequence ID" value="UOE99827.1"/>
    <property type="molecule type" value="Genomic_DNA"/>
</dbReference>
<dbReference type="Pfam" id="PF01292">
    <property type="entry name" value="Ni_hydr_CYTB"/>
    <property type="match status" value="1"/>
</dbReference>
<sequence length="176" mass="20495">MEMKSPERIYVWDIFVRVFHWTLVICVFLNFWVTEEGDTPHEVLGYIAAGFVVARLFWGFFGSPYARFKIWLASPKSIFSYLRNFKTRKTYQSHNPIAGWMIIFLMSCIIGLAVSGFMMGTDKYFGEEWVEELHHWISDILMGAVAIHIIGALYESRHEKQNLVAGMVHGYKNKVD</sequence>
<protein>
    <submittedName>
        <fullName evidence="8">Cytochrome b/b6 domain-containing protein</fullName>
    </submittedName>
</protein>
<evidence type="ECO:0000256" key="3">
    <source>
        <dbReference type="ARBA" id="ARBA00022692"/>
    </source>
</evidence>
<dbReference type="SUPFAM" id="SSF81342">
    <property type="entry name" value="Transmembrane di-heme cytochromes"/>
    <property type="match status" value="1"/>
</dbReference>
<keyword evidence="5 6" id="KW-0472">Membrane</keyword>
<evidence type="ECO:0000259" key="7">
    <source>
        <dbReference type="Pfam" id="PF01292"/>
    </source>
</evidence>
<dbReference type="PANTHER" id="PTHR30485:SF2">
    <property type="entry name" value="BLL0597 PROTEIN"/>
    <property type="match status" value="1"/>
</dbReference>
<evidence type="ECO:0000313" key="9">
    <source>
        <dbReference type="Proteomes" id="UP000830116"/>
    </source>
</evidence>
<evidence type="ECO:0000256" key="2">
    <source>
        <dbReference type="ARBA" id="ARBA00022475"/>
    </source>
</evidence>
<keyword evidence="9" id="KW-1185">Reference proteome</keyword>
<feature type="transmembrane region" description="Helical" evidence="6">
    <location>
        <begin position="133"/>
        <end position="154"/>
    </location>
</feature>